<organism evidence="2 3">
    <name type="scientific">Candidatus Schekmanbacteria bacterium RBG_16_38_11</name>
    <dbReference type="NCBI Taxonomy" id="1817880"/>
    <lineage>
        <taxon>Bacteria</taxon>
        <taxon>Candidatus Schekmaniibacteriota</taxon>
    </lineage>
</organism>
<dbReference type="InterPro" id="IPR051829">
    <property type="entry name" value="Multiheme_Cytochr_ET"/>
</dbReference>
<evidence type="ECO:0000256" key="1">
    <source>
        <dbReference type="ARBA" id="ARBA00022729"/>
    </source>
</evidence>
<dbReference type="SUPFAM" id="SSF48695">
    <property type="entry name" value="Multiheme cytochromes"/>
    <property type="match status" value="2"/>
</dbReference>
<dbReference type="EMBL" id="MGDF01000184">
    <property type="protein sequence ID" value="OGL43556.1"/>
    <property type="molecule type" value="Genomic_DNA"/>
</dbReference>
<comment type="caution">
    <text evidence="2">The sequence shown here is derived from an EMBL/GenBank/DDBJ whole genome shotgun (WGS) entry which is preliminary data.</text>
</comment>
<dbReference type="PANTHER" id="PTHR35038:SF8">
    <property type="entry name" value="C-TYPE POLYHEME CYTOCHROME OMCC"/>
    <property type="match status" value="1"/>
</dbReference>
<dbReference type="AlphaFoldDB" id="A0A1F7RPS0"/>
<dbReference type="Gene3D" id="1.10.1130.10">
    <property type="entry name" value="Flavocytochrome C3, Chain A"/>
    <property type="match status" value="2"/>
</dbReference>
<dbReference type="InterPro" id="IPR036280">
    <property type="entry name" value="Multihaem_cyt_sf"/>
</dbReference>
<dbReference type="Proteomes" id="UP000178435">
    <property type="component" value="Unassembled WGS sequence"/>
</dbReference>
<evidence type="ECO:0000313" key="3">
    <source>
        <dbReference type="Proteomes" id="UP000178435"/>
    </source>
</evidence>
<accession>A0A1F7RPS0</accession>
<reference evidence="2 3" key="1">
    <citation type="journal article" date="2016" name="Nat. Commun.">
        <title>Thousands of microbial genomes shed light on interconnected biogeochemical processes in an aquifer system.</title>
        <authorList>
            <person name="Anantharaman K."/>
            <person name="Brown C.T."/>
            <person name="Hug L.A."/>
            <person name="Sharon I."/>
            <person name="Castelle C.J."/>
            <person name="Probst A.J."/>
            <person name="Thomas B.C."/>
            <person name="Singh A."/>
            <person name="Wilkins M.J."/>
            <person name="Karaoz U."/>
            <person name="Brodie E.L."/>
            <person name="Williams K.H."/>
            <person name="Hubbard S.S."/>
            <person name="Banfield J.F."/>
        </authorList>
    </citation>
    <scope>NUCLEOTIDE SEQUENCE [LARGE SCALE GENOMIC DNA]</scope>
</reference>
<name>A0A1F7RPS0_9BACT</name>
<sequence length="350" mass="36757">MQIQWEGTSGNNYITNYDYIDLNITCEKCHGPGSEHKNASASDKKLKIIIPSYLTVDAENQVCGQCHAADSGKSKDPDGSFGYAYNNANASLVGGGIYVPGVYNAADYIKGFGVTVANGGGFDAWPDGIYGKAHRQQYAMLALSAHANNSYQKLTCSSCHNPHTLRQGPKSFSQVSGSDTYVFDTPTFNNNVLCLGCHATSGPFASLTKGDIAAIFVDAGGSVTKSGSAYAPTSDEISAAKSKIAGAVSQHMEDEVSMGLAGYNPLNEALPVGRCQSCHMPRTAKSGGYTTGVDGLGSSALIEADQGSHVFDIIWPWQSFILKKSSGGADTDIMPNSCGKCHEGARISGN</sequence>
<proteinExistence type="predicted"/>
<protein>
    <submittedName>
        <fullName evidence="2">Uncharacterized protein</fullName>
    </submittedName>
</protein>
<dbReference type="PANTHER" id="PTHR35038">
    <property type="entry name" value="DISSIMILATORY SULFITE REDUCTASE SIRA"/>
    <property type="match status" value="1"/>
</dbReference>
<evidence type="ECO:0000313" key="2">
    <source>
        <dbReference type="EMBL" id="OGL43556.1"/>
    </source>
</evidence>
<keyword evidence="1" id="KW-0732">Signal</keyword>
<gene>
    <name evidence="2" type="ORF">A2149_08840</name>
</gene>